<dbReference type="GO" id="GO:0003677">
    <property type="term" value="F:DNA binding"/>
    <property type="evidence" value="ECO:0007669"/>
    <property type="project" value="InterPro"/>
</dbReference>
<organism evidence="3 4">
    <name type="scientific">Mycolicibacter kumamotonensis</name>
    <dbReference type="NCBI Taxonomy" id="354243"/>
    <lineage>
        <taxon>Bacteria</taxon>
        <taxon>Bacillati</taxon>
        <taxon>Actinomycetota</taxon>
        <taxon>Actinomycetes</taxon>
        <taxon>Mycobacteriales</taxon>
        <taxon>Mycobacteriaceae</taxon>
        <taxon>Mycolicibacter</taxon>
    </lineage>
</organism>
<dbReference type="InterPro" id="IPR041657">
    <property type="entry name" value="HTH_17"/>
</dbReference>
<reference evidence="3 4" key="1">
    <citation type="submission" date="2015-06" db="EMBL/GenBank/DDBJ databases">
        <title>Genome sequence of Mycobacterium kumamotonense strain Roo.</title>
        <authorList>
            <person name="Greninger A.L."/>
            <person name="Cunningham G."/>
            <person name="Miller S."/>
        </authorList>
    </citation>
    <scope>NUCLEOTIDE SEQUENCE [LARGE SCALE GENOMIC DNA]</scope>
    <source>
        <strain evidence="3 4">Roo</strain>
    </source>
</reference>
<comment type="caution">
    <text evidence="3">The sequence shown here is derived from an EMBL/GenBank/DDBJ whole genome shotgun (WGS) entry which is preliminary data.</text>
</comment>
<accession>A0A1B8SDI6</accession>
<dbReference type="AlphaFoldDB" id="A0A1B8SDI6"/>
<feature type="domain" description="Helix-turn-helix" evidence="2">
    <location>
        <begin position="25"/>
        <end position="72"/>
    </location>
</feature>
<dbReference type="OrthoDB" id="4746683at2"/>
<keyword evidence="4" id="KW-1185">Reference proteome</keyword>
<dbReference type="SUPFAM" id="SSF46955">
    <property type="entry name" value="Putative DNA-binding domain"/>
    <property type="match status" value="1"/>
</dbReference>
<sequence>MEDVTDTKDNCPSLEALRQGPPTVSIDTAAEYLGVSRGFAYKMVKTGHLPVIKLSGTRMRVPASKLLRLLEGEDAPAEGGVA</sequence>
<dbReference type="PATRIC" id="fig|354243.3.peg.3278"/>
<gene>
    <name evidence="3" type="ORF">ACT18_15845</name>
</gene>
<evidence type="ECO:0000313" key="4">
    <source>
        <dbReference type="Proteomes" id="UP000092668"/>
    </source>
</evidence>
<dbReference type="NCBIfam" id="TIGR01764">
    <property type="entry name" value="excise"/>
    <property type="match status" value="1"/>
</dbReference>
<evidence type="ECO:0000256" key="1">
    <source>
        <dbReference type="SAM" id="MobiDB-lite"/>
    </source>
</evidence>
<dbReference type="EMBL" id="LFOE01000025">
    <property type="protein sequence ID" value="OBY30803.1"/>
    <property type="molecule type" value="Genomic_DNA"/>
</dbReference>
<evidence type="ECO:0000259" key="2">
    <source>
        <dbReference type="Pfam" id="PF12728"/>
    </source>
</evidence>
<feature type="region of interest" description="Disordered" evidence="1">
    <location>
        <begin position="1"/>
        <end position="20"/>
    </location>
</feature>
<dbReference type="RefSeq" id="WP_065288780.1">
    <property type="nucleotide sequence ID" value="NZ_LFOE01000025.1"/>
</dbReference>
<proteinExistence type="predicted"/>
<dbReference type="Proteomes" id="UP000092668">
    <property type="component" value="Unassembled WGS sequence"/>
</dbReference>
<evidence type="ECO:0000313" key="3">
    <source>
        <dbReference type="EMBL" id="OBY30803.1"/>
    </source>
</evidence>
<name>A0A1B8SDI6_9MYCO</name>
<dbReference type="InterPro" id="IPR010093">
    <property type="entry name" value="SinI_DNA-bd"/>
</dbReference>
<protein>
    <recommendedName>
        <fullName evidence="2">Helix-turn-helix domain-containing protein</fullName>
    </recommendedName>
</protein>
<dbReference type="InterPro" id="IPR009061">
    <property type="entry name" value="DNA-bd_dom_put_sf"/>
</dbReference>
<dbReference type="Pfam" id="PF12728">
    <property type="entry name" value="HTH_17"/>
    <property type="match status" value="1"/>
</dbReference>